<dbReference type="SUPFAM" id="SSF103473">
    <property type="entry name" value="MFS general substrate transporter"/>
    <property type="match status" value="1"/>
</dbReference>
<keyword evidence="1" id="KW-1133">Transmembrane helix</keyword>
<evidence type="ECO:0000313" key="2">
    <source>
        <dbReference type="EMBL" id="MES1919981.1"/>
    </source>
</evidence>
<keyword evidence="3" id="KW-1185">Reference proteome</keyword>
<accession>A0ABV2AJX7</accession>
<keyword evidence="1" id="KW-0812">Transmembrane</keyword>
<proteinExistence type="predicted"/>
<evidence type="ECO:0000313" key="3">
    <source>
        <dbReference type="Proteomes" id="UP001439008"/>
    </source>
</evidence>
<dbReference type="Proteomes" id="UP001439008">
    <property type="component" value="Unassembled WGS sequence"/>
</dbReference>
<keyword evidence="1" id="KW-0472">Membrane</keyword>
<gene>
    <name evidence="2" type="ORF">MHBO_001716</name>
</gene>
<name>A0ABV2AJX7_9EUKA</name>
<reference evidence="2 3" key="1">
    <citation type="journal article" date="2024" name="BMC Biol.">
        <title>Comparative genomics of Ascetosporea gives new insight into the evolutionary basis for animal parasitism in Rhizaria.</title>
        <authorList>
            <person name="Hiltunen Thoren M."/>
            <person name="Onut-Brannstrom I."/>
            <person name="Alfjorden A."/>
            <person name="Peckova H."/>
            <person name="Swords F."/>
            <person name="Hooper C."/>
            <person name="Holzer A.S."/>
            <person name="Bass D."/>
            <person name="Burki F."/>
        </authorList>
    </citation>
    <scope>NUCLEOTIDE SEQUENCE [LARGE SCALE GENOMIC DNA]</scope>
    <source>
        <strain evidence="2">20-A016</strain>
    </source>
</reference>
<feature type="transmembrane region" description="Helical" evidence="1">
    <location>
        <begin position="59"/>
        <end position="84"/>
    </location>
</feature>
<feature type="transmembrane region" description="Helical" evidence="1">
    <location>
        <begin position="32"/>
        <end position="53"/>
    </location>
</feature>
<dbReference type="EMBL" id="JBDODL010000467">
    <property type="protein sequence ID" value="MES1919981.1"/>
    <property type="molecule type" value="Genomic_DNA"/>
</dbReference>
<evidence type="ECO:0000256" key="1">
    <source>
        <dbReference type="SAM" id="Phobius"/>
    </source>
</evidence>
<organism evidence="2 3">
    <name type="scientific">Bonamia ostreae</name>
    <dbReference type="NCBI Taxonomy" id="126728"/>
    <lineage>
        <taxon>Eukaryota</taxon>
        <taxon>Sar</taxon>
        <taxon>Rhizaria</taxon>
        <taxon>Endomyxa</taxon>
        <taxon>Ascetosporea</taxon>
        <taxon>Haplosporida</taxon>
        <taxon>Bonamia</taxon>
    </lineage>
</organism>
<protein>
    <submittedName>
        <fullName evidence="2">Uncharacterized protein</fullName>
    </submittedName>
</protein>
<comment type="caution">
    <text evidence="2">The sequence shown here is derived from an EMBL/GenBank/DDBJ whole genome shotgun (WGS) entry which is preliminary data.</text>
</comment>
<sequence length="115" mass="13001">MYSRLNYVVFLPSILIAFIAPKIMSKISIPKIFVCNVILQIICSIVIGSLPFYKDHISVTYLLFVFHALSFAGTCIAQIAIFSFNIPSIQIRSKIFGKGSSVLLHRIFCWRIGTR</sequence>
<dbReference type="InterPro" id="IPR036259">
    <property type="entry name" value="MFS_trans_sf"/>
</dbReference>